<protein>
    <submittedName>
        <fullName evidence="2">Uncharacterized protein</fullName>
    </submittedName>
</protein>
<feature type="signal peptide" evidence="1">
    <location>
        <begin position="1"/>
        <end position="18"/>
    </location>
</feature>
<evidence type="ECO:0000313" key="2">
    <source>
        <dbReference type="EMBL" id="CZT18440.1"/>
    </source>
</evidence>
<dbReference type="AlphaFoldDB" id="A0A2D3UZ05"/>
<name>A0A2D3UZ05_9PEZI</name>
<dbReference type="RefSeq" id="XP_023625330.1">
    <property type="nucleotide sequence ID" value="XM_023769562.1"/>
</dbReference>
<feature type="chain" id="PRO_5013568642" evidence="1">
    <location>
        <begin position="19"/>
        <end position="122"/>
    </location>
</feature>
<reference evidence="2 3" key="1">
    <citation type="submission" date="2016-03" db="EMBL/GenBank/DDBJ databases">
        <authorList>
            <person name="Ploux O."/>
        </authorList>
    </citation>
    <scope>NUCLEOTIDE SEQUENCE [LARGE SCALE GENOMIC DNA]</scope>
    <source>
        <strain evidence="2 3">URUG2</strain>
    </source>
</reference>
<dbReference type="OrthoDB" id="3690554at2759"/>
<evidence type="ECO:0000256" key="1">
    <source>
        <dbReference type="SAM" id="SignalP"/>
    </source>
</evidence>
<proteinExistence type="predicted"/>
<dbReference type="Proteomes" id="UP000225277">
    <property type="component" value="Unassembled WGS sequence"/>
</dbReference>
<dbReference type="GeneID" id="35599461"/>
<dbReference type="EMBL" id="FJUY01000005">
    <property type="protein sequence ID" value="CZT18440.1"/>
    <property type="molecule type" value="Genomic_DNA"/>
</dbReference>
<organism evidence="2 3">
    <name type="scientific">Ramularia collo-cygni</name>
    <dbReference type="NCBI Taxonomy" id="112498"/>
    <lineage>
        <taxon>Eukaryota</taxon>
        <taxon>Fungi</taxon>
        <taxon>Dikarya</taxon>
        <taxon>Ascomycota</taxon>
        <taxon>Pezizomycotina</taxon>
        <taxon>Dothideomycetes</taxon>
        <taxon>Dothideomycetidae</taxon>
        <taxon>Mycosphaerellales</taxon>
        <taxon>Mycosphaerellaceae</taxon>
        <taxon>Ramularia</taxon>
    </lineage>
</organism>
<accession>A0A2D3UZ05</accession>
<evidence type="ECO:0000313" key="3">
    <source>
        <dbReference type="Proteomes" id="UP000225277"/>
    </source>
</evidence>
<gene>
    <name evidence="2" type="ORF">RCC_04285</name>
</gene>
<keyword evidence="3" id="KW-1185">Reference proteome</keyword>
<keyword evidence="1" id="KW-0732">Signal</keyword>
<sequence length="122" mass="12979">MHITSILALALSATAASATTWWTPANLQCPDAGTITRAELIAGITGPVGELRETSANNLATKYCGGTRFRGIPLYFVTVKGANLSYAYRKSTDEYWYCSATNGRHPSGWPNVCADSGTLVSS</sequence>